<name>A0A8B9RBR7_ASTMX</name>
<keyword evidence="4 18" id="KW-0812">Transmembrane</keyword>
<keyword evidence="7" id="KW-0391">Immunity</keyword>
<dbReference type="GO" id="GO:0002250">
    <property type="term" value="P:adaptive immune response"/>
    <property type="evidence" value="ECO:0007669"/>
    <property type="project" value="UniProtKB-KW"/>
</dbReference>
<dbReference type="PRINTS" id="PR00595">
    <property type="entry name" value="P2Y1PRNOCPTR"/>
</dbReference>
<evidence type="ECO:0000256" key="9">
    <source>
        <dbReference type="ARBA" id="ARBA00023040"/>
    </source>
</evidence>
<evidence type="ECO:0000256" key="13">
    <source>
        <dbReference type="ARBA" id="ARBA00023170"/>
    </source>
</evidence>
<evidence type="ECO:0000256" key="1">
    <source>
        <dbReference type="ARBA" id="ARBA00004651"/>
    </source>
</evidence>
<dbReference type="GO" id="GO:0001621">
    <property type="term" value="F:G protein-coupled ADP receptor activity"/>
    <property type="evidence" value="ECO:0007669"/>
    <property type="project" value="TreeGrafter"/>
</dbReference>
<dbReference type="PRINTS" id="PR00237">
    <property type="entry name" value="GPCRRHODOPSN"/>
</dbReference>
<feature type="domain" description="G-protein coupled receptors family 1 profile" evidence="20">
    <location>
        <begin position="45"/>
        <end position="305"/>
    </location>
</feature>
<dbReference type="GO" id="GO:0030168">
    <property type="term" value="P:platelet activation"/>
    <property type="evidence" value="ECO:0007669"/>
    <property type="project" value="InterPro"/>
</dbReference>
<keyword evidence="12" id="KW-1015">Disulfide bond</keyword>
<evidence type="ECO:0000256" key="16">
    <source>
        <dbReference type="ARBA" id="ARBA00033052"/>
    </source>
</evidence>
<dbReference type="GO" id="GO:0031686">
    <property type="term" value="F:A1 adenosine receptor binding"/>
    <property type="evidence" value="ECO:0007669"/>
    <property type="project" value="TreeGrafter"/>
</dbReference>
<accession>A0A8B9RBR7</accession>
<dbReference type="GO" id="GO:0005886">
    <property type="term" value="C:plasma membrane"/>
    <property type="evidence" value="ECO:0007669"/>
    <property type="project" value="UniProtKB-SubCell"/>
</dbReference>
<dbReference type="Pfam" id="PF00001">
    <property type="entry name" value="7tm_1"/>
    <property type="match status" value="1"/>
</dbReference>
<evidence type="ECO:0000256" key="5">
    <source>
        <dbReference type="ARBA" id="ARBA00022741"/>
    </source>
</evidence>
<evidence type="ECO:0000256" key="17">
    <source>
        <dbReference type="ARBA" id="ARBA00045971"/>
    </source>
</evidence>
<keyword evidence="9 18" id="KW-0297">G-protein coupled receptor</keyword>
<evidence type="ECO:0000256" key="7">
    <source>
        <dbReference type="ARBA" id="ARBA00022859"/>
    </source>
</evidence>
<dbReference type="Gene3D" id="1.20.1070.10">
    <property type="entry name" value="Rhodopsin 7-helix transmembrane proteins"/>
    <property type="match status" value="1"/>
</dbReference>
<evidence type="ECO:0000256" key="14">
    <source>
        <dbReference type="ARBA" id="ARBA00023180"/>
    </source>
</evidence>
<dbReference type="SUPFAM" id="SSF81321">
    <property type="entry name" value="Family A G protein-coupled receptor-like"/>
    <property type="match status" value="1"/>
</dbReference>
<reference evidence="21" key="1">
    <citation type="submission" date="2025-08" db="UniProtKB">
        <authorList>
            <consortium name="Ensembl"/>
        </authorList>
    </citation>
    <scope>IDENTIFICATION</scope>
</reference>
<dbReference type="PROSITE" id="PS00237">
    <property type="entry name" value="G_PROTEIN_RECEP_F1_1"/>
    <property type="match status" value="1"/>
</dbReference>
<evidence type="ECO:0000256" key="6">
    <source>
        <dbReference type="ARBA" id="ARBA00022840"/>
    </source>
</evidence>
<evidence type="ECO:0000256" key="4">
    <source>
        <dbReference type="ARBA" id="ARBA00022692"/>
    </source>
</evidence>
<evidence type="ECO:0000256" key="2">
    <source>
        <dbReference type="ARBA" id="ARBA00021856"/>
    </source>
</evidence>
<keyword evidence="8 19" id="KW-1133">Transmembrane helix</keyword>
<comment type="function">
    <text evidence="17">Receptor for extracellular adenine nucleotides such as ADP. In platelets, binding to ADP leads to mobilization of intracellular calcium ions via activation of phospholipase C, a change in platelet shape, and ultimately platelet aggregation.</text>
</comment>
<organism evidence="21 22">
    <name type="scientific">Astyanax mexicanus</name>
    <name type="common">Blind cave fish</name>
    <name type="synonym">Astyanax fasciatus mexicanus</name>
    <dbReference type="NCBI Taxonomy" id="7994"/>
    <lineage>
        <taxon>Eukaryota</taxon>
        <taxon>Metazoa</taxon>
        <taxon>Chordata</taxon>
        <taxon>Craniata</taxon>
        <taxon>Vertebrata</taxon>
        <taxon>Euteleostomi</taxon>
        <taxon>Actinopterygii</taxon>
        <taxon>Neopterygii</taxon>
        <taxon>Teleostei</taxon>
        <taxon>Ostariophysi</taxon>
        <taxon>Characiformes</taxon>
        <taxon>Characoidei</taxon>
        <taxon>Acestrorhamphidae</taxon>
        <taxon>Acestrorhamphinae</taxon>
        <taxon>Astyanax</taxon>
    </lineage>
</organism>
<evidence type="ECO:0000313" key="22">
    <source>
        <dbReference type="Proteomes" id="UP000694621"/>
    </source>
</evidence>
<dbReference type="PANTHER" id="PTHR24231:SF2">
    <property type="entry name" value="P2Y PURINOCEPTOR 1"/>
    <property type="match status" value="1"/>
</dbReference>
<feature type="transmembrane region" description="Helical" evidence="19">
    <location>
        <begin position="66"/>
        <end position="86"/>
    </location>
</feature>
<keyword evidence="14" id="KW-0325">Glycoprotein</keyword>
<keyword evidence="11 19" id="KW-0472">Membrane</keyword>
<dbReference type="Proteomes" id="UP000694621">
    <property type="component" value="Unplaced"/>
</dbReference>
<dbReference type="InterPro" id="IPR000142">
    <property type="entry name" value="P2Y1_rcpt"/>
</dbReference>
<sequence length="354" mass="39876">NFSHLSNATAQFANSTRGCSLTKTGFQFYYLPTVYIVVFVTGLLGNGVAMWMFARHMRPWSSISVYMFNLALADLCYVLSLPFLIFYYFNKTDWVFGDATCRLQRFVFHLNLYGSILFLACISVHRYSGVVHPLRSLGRLEKRHAVRTSALVWLVVAAGVSPILYYSRTGLKHGGLTTCYDTTSEDELPGYFVYNMCMTVFGFCVPFTVILVCYGFIVRALVCSGVDGMEMSVPLRKKSARLVVIVLAVFAVSYLPYHVMKNLNLRARLYFQGPDMCAFNDRVYATYQVTRGLASLNSCVDPVLYFLAGDTFRRRLSRATKRSGRRSEVTAPSKSEETALNSLAECVENGSRQI</sequence>
<keyword evidence="6" id="KW-0067">ATP-binding</keyword>
<dbReference type="GO" id="GO:0045031">
    <property type="term" value="F:G protein-coupled ATP receptor activity"/>
    <property type="evidence" value="ECO:0007669"/>
    <property type="project" value="TreeGrafter"/>
</dbReference>
<dbReference type="PRINTS" id="PR01157">
    <property type="entry name" value="P2YPURNOCPTR"/>
</dbReference>
<proteinExistence type="inferred from homology"/>
<keyword evidence="15 18" id="KW-0807">Transducer</keyword>
<evidence type="ECO:0000256" key="19">
    <source>
        <dbReference type="SAM" id="Phobius"/>
    </source>
</evidence>
<dbReference type="PANTHER" id="PTHR24231">
    <property type="entry name" value="PURINOCEPTOR-RELATED G-PROTEIN COUPLED RECEPTOR"/>
    <property type="match status" value="1"/>
</dbReference>
<comment type="similarity">
    <text evidence="18">Belongs to the G-protein coupled receptor 1 family.</text>
</comment>
<dbReference type="GO" id="GO:0007200">
    <property type="term" value="P:phospholipase C-activating G protein-coupled receptor signaling pathway"/>
    <property type="evidence" value="ECO:0007669"/>
    <property type="project" value="InterPro"/>
</dbReference>
<dbReference type="GO" id="GO:0090075">
    <property type="term" value="P:relaxation of muscle"/>
    <property type="evidence" value="ECO:0007669"/>
    <property type="project" value="InterPro"/>
</dbReference>
<dbReference type="PROSITE" id="PS50262">
    <property type="entry name" value="G_PROTEIN_RECEP_F1_2"/>
    <property type="match status" value="1"/>
</dbReference>
<feature type="transmembrane region" description="Helical" evidence="19">
    <location>
        <begin position="192"/>
        <end position="218"/>
    </location>
</feature>
<evidence type="ECO:0000256" key="12">
    <source>
        <dbReference type="ARBA" id="ARBA00023157"/>
    </source>
</evidence>
<keyword evidence="10" id="KW-1064">Adaptive immunity</keyword>
<dbReference type="InterPro" id="IPR000276">
    <property type="entry name" value="GPCR_Rhodpsn"/>
</dbReference>
<dbReference type="GO" id="GO:0005524">
    <property type="term" value="F:ATP binding"/>
    <property type="evidence" value="ECO:0007669"/>
    <property type="project" value="UniProtKB-KW"/>
</dbReference>
<dbReference type="FunFam" id="1.20.1070.10:FF:000017">
    <property type="entry name" value="lysophosphatidic acid receptor 4"/>
    <property type="match status" value="1"/>
</dbReference>
<feature type="transmembrane region" description="Helical" evidence="19">
    <location>
        <begin position="34"/>
        <end position="54"/>
    </location>
</feature>
<feature type="transmembrane region" description="Helical" evidence="19">
    <location>
        <begin position="145"/>
        <end position="166"/>
    </location>
</feature>
<feature type="transmembrane region" description="Helical" evidence="19">
    <location>
        <begin position="239"/>
        <end position="257"/>
    </location>
</feature>
<dbReference type="Ensembl" id="ENSAMXT00005034106.1">
    <property type="protein sequence ID" value="ENSAMXP00005031154.1"/>
    <property type="gene ID" value="ENSAMXG00005015299.1"/>
</dbReference>
<evidence type="ECO:0000259" key="20">
    <source>
        <dbReference type="PROSITE" id="PS50262"/>
    </source>
</evidence>
<evidence type="ECO:0000313" key="21">
    <source>
        <dbReference type="Ensembl" id="ENSAMXP00005031154.1"/>
    </source>
</evidence>
<keyword evidence="5" id="KW-0547">Nucleotide-binding</keyword>
<comment type="subcellular location">
    <subcellularLocation>
        <location evidence="1">Cell membrane</location>
        <topology evidence="1">Multi-pass membrane protein</topology>
    </subcellularLocation>
</comment>
<evidence type="ECO:0000256" key="15">
    <source>
        <dbReference type="ARBA" id="ARBA00023224"/>
    </source>
</evidence>
<evidence type="ECO:0000256" key="3">
    <source>
        <dbReference type="ARBA" id="ARBA00022475"/>
    </source>
</evidence>
<dbReference type="AlphaFoldDB" id="A0A8B9RBR7"/>
<evidence type="ECO:0000256" key="10">
    <source>
        <dbReference type="ARBA" id="ARBA00023130"/>
    </source>
</evidence>
<keyword evidence="13 18" id="KW-0675">Receptor</keyword>
<protein>
    <recommendedName>
        <fullName evidence="2">P2Y purinoceptor 1</fullName>
    </recommendedName>
    <alternativeName>
        <fullName evidence="16">Purinergic receptor</fullName>
    </alternativeName>
</protein>
<dbReference type="InterPro" id="IPR017452">
    <property type="entry name" value="GPCR_Rhodpsn_7TM"/>
</dbReference>
<keyword evidence="3" id="KW-1003">Cell membrane</keyword>
<evidence type="ECO:0000256" key="11">
    <source>
        <dbReference type="ARBA" id="ARBA00023136"/>
    </source>
</evidence>
<feature type="transmembrane region" description="Helical" evidence="19">
    <location>
        <begin position="106"/>
        <end position="124"/>
    </location>
</feature>
<evidence type="ECO:0000256" key="8">
    <source>
        <dbReference type="ARBA" id="ARBA00022989"/>
    </source>
</evidence>
<evidence type="ECO:0000256" key="18">
    <source>
        <dbReference type="RuleBase" id="RU000688"/>
    </source>
</evidence>